<dbReference type="EMBL" id="CP104064">
    <property type="protein sequence ID" value="WAH36628.1"/>
    <property type="molecule type" value="Genomic_DNA"/>
</dbReference>
<comment type="caution">
    <text evidence="4">Lacks conserved residue(s) required for the propagation of feature annotation.</text>
</comment>
<comment type="function">
    <text evidence="4">Catalyzes the formation of sulfite from adenosine 5'-phosphosulfate (APS) using thioredoxin as an electron donor.</text>
</comment>
<dbReference type="PANTHER" id="PTHR46509">
    <property type="entry name" value="PHOSPHOADENOSINE PHOSPHOSULFATE REDUCTASE"/>
    <property type="match status" value="1"/>
</dbReference>
<proteinExistence type="inferred from homology"/>
<evidence type="ECO:0000259" key="5">
    <source>
        <dbReference type="Pfam" id="PF01507"/>
    </source>
</evidence>
<gene>
    <name evidence="4" type="primary">cysH</name>
    <name evidence="6" type="ORF">NZD86_21010</name>
</gene>
<evidence type="ECO:0000256" key="2">
    <source>
        <dbReference type="ARBA" id="ARBA00023002"/>
    </source>
</evidence>
<comment type="similarity">
    <text evidence="1 4">Belongs to the PAPS reductase family. CysH subfamily.</text>
</comment>
<feature type="domain" description="Phosphoadenosine phosphosulphate reductase" evidence="5">
    <location>
        <begin position="32"/>
        <end position="203"/>
    </location>
</feature>
<dbReference type="InterPro" id="IPR014729">
    <property type="entry name" value="Rossmann-like_a/b/a_fold"/>
</dbReference>
<keyword evidence="4" id="KW-0408">Iron</keyword>
<dbReference type="Proteomes" id="UP001164803">
    <property type="component" value="Chromosome"/>
</dbReference>
<comment type="catalytic activity">
    <reaction evidence="4">
        <text>[thioredoxin]-disulfide + sulfite + AMP + 2 H(+) = adenosine 5'-phosphosulfate + [thioredoxin]-dithiol</text>
        <dbReference type="Rhea" id="RHEA:21976"/>
        <dbReference type="Rhea" id="RHEA-COMP:10698"/>
        <dbReference type="Rhea" id="RHEA-COMP:10700"/>
        <dbReference type="ChEBI" id="CHEBI:15378"/>
        <dbReference type="ChEBI" id="CHEBI:17359"/>
        <dbReference type="ChEBI" id="CHEBI:29950"/>
        <dbReference type="ChEBI" id="CHEBI:50058"/>
        <dbReference type="ChEBI" id="CHEBI:58243"/>
        <dbReference type="ChEBI" id="CHEBI:456215"/>
        <dbReference type="EC" id="1.8.4.10"/>
    </reaction>
</comment>
<keyword evidence="4" id="KW-0479">Metal-binding</keyword>
<accession>A0ABY6Z203</accession>
<feature type="binding site" evidence="4">
    <location>
        <position position="200"/>
    </location>
    <ligand>
        <name>[4Fe-4S] cluster</name>
        <dbReference type="ChEBI" id="CHEBI:49883"/>
    </ligand>
</feature>
<sequence>MDEENLKSLSARHETLTPETILATAITTVPRLTFACSFGAEDMVLLDMLMTKRAKVNVFYVDTNVLFEETYDLIQQVADHYTIPDLTRIEPALSLSAQARNYGDALWAADPNQCCSIRKVEPLSRHLKQYDGWITGIRRDQSPTRAHAQTFEWDKKFNLIKINPFILWTAEDVWQYIRDHEVPYNPLHNMGYPSIGCVHCTRPLRAGEGVRGE</sequence>
<feature type="binding site" evidence="4">
    <location>
        <position position="114"/>
    </location>
    <ligand>
        <name>[4Fe-4S] cluster</name>
        <dbReference type="ChEBI" id="CHEBI:49883"/>
    </ligand>
</feature>
<evidence type="ECO:0000313" key="6">
    <source>
        <dbReference type="EMBL" id="WAH36628.1"/>
    </source>
</evidence>
<dbReference type="Gene3D" id="3.40.50.620">
    <property type="entry name" value="HUPs"/>
    <property type="match status" value="1"/>
</dbReference>
<protein>
    <recommendedName>
        <fullName evidence="4">Adenosine 5'-phosphosulfate reductase</fullName>
        <shortName evidence="4">APS reductase</shortName>
        <ecNumber evidence="4">1.8.4.10</ecNumber>
    </recommendedName>
    <alternativeName>
        <fullName evidence="4">5'-adenylylsulfate reductase</fullName>
    </alternativeName>
    <alternativeName>
        <fullName evidence="4">Thioredoxin-dependent 5'-adenylylsulfate reductase</fullName>
    </alternativeName>
</protein>
<comment type="cofactor">
    <cofactor evidence="4">
        <name>[4Fe-4S] cluster</name>
        <dbReference type="ChEBI" id="CHEBI:49883"/>
    </cofactor>
    <text evidence="4">Binds 1 [4Fe-4S] cluster per subunit.</text>
</comment>
<evidence type="ECO:0000256" key="4">
    <source>
        <dbReference type="HAMAP-Rule" id="MF_00063"/>
    </source>
</evidence>
<keyword evidence="7" id="KW-1185">Reference proteome</keyword>
<keyword evidence="4" id="KW-0963">Cytoplasm</keyword>
<dbReference type="EC" id="1.8.4.10" evidence="4"/>
<evidence type="ECO:0000256" key="1">
    <source>
        <dbReference type="ARBA" id="ARBA00009732"/>
    </source>
</evidence>
<dbReference type="Pfam" id="PF01507">
    <property type="entry name" value="PAPS_reduct"/>
    <property type="match status" value="1"/>
</dbReference>
<evidence type="ECO:0000256" key="3">
    <source>
        <dbReference type="ARBA" id="ARBA00024327"/>
    </source>
</evidence>
<dbReference type="InterPro" id="IPR002500">
    <property type="entry name" value="PAPS_reduct_dom"/>
</dbReference>
<dbReference type="PIRSF" id="PIRSF000857">
    <property type="entry name" value="PAPS_reductase"/>
    <property type="match status" value="1"/>
</dbReference>
<dbReference type="PANTHER" id="PTHR46509:SF1">
    <property type="entry name" value="PHOSPHOADENOSINE PHOSPHOSULFATE REDUCTASE"/>
    <property type="match status" value="1"/>
</dbReference>
<reference evidence="6" key="1">
    <citation type="submission" date="2022-08" db="EMBL/GenBank/DDBJ databases">
        <title>Alicyclobacillus dauci DSM2870, complete genome.</title>
        <authorList>
            <person name="Wang Q."/>
            <person name="Cai R."/>
            <person name="Wang Z."/>
        </authorList>
    </citation>
    <scope>NUCLEOTIDE SEQUENCE</scope>
    <source>
        <strain evidence="6">DSM 28700</strain>
    </source>
</reference>
<dbReference type="NCBIfam" id="TIGR00434">
    <property type="entry name" value="cysH"/>
    <property type="match status" value="1"/>
</dbReference>
<name>A0ABY6Z203_9BACL</name>
<keyword evidence="2 4" id="KW-0560">Oxidoreductase</keyword>
<feature type="binding site" evidence="4">
    <location>
        <position position="197"/>
    </location>
    <ligand>
        <name>[4Fe-4S] cluster</name>
        <dbReference type="ChEBI" id="CHEBI:49883"/>
    </ligand>
</feature>
<dbReference type="GO" id="GO:0004604">
    <property type="term" value="F:phosphoadenylyl-sulfate reductase (thioredoxin) activity"/>
    <property type="evidence" value="ECO:0007669"/>
    <property type="project" value="UniProtKB-EC"/>
</dbReference>
<dbReference type="InterPro" id="IPR004511">
    <property type="entry name" value="PAPS/APS_Rdtase"/>
</dbReference>
<keyword evidence="4" id="KW-0411">Iron-sulfur</keyword>
<comment type="subcellular location">
    <subcellularLocation>
        <location evidence="4">Cytoplasm</location>
    </subcellularLocation>
</comment>
<organism evidence="6 7">
    <name type="scientific">Alicyclobacillus dauci</name>
    <dbReference type="NCBI Taxonomy" id="1475485"/>
    <lineage>
        <taxon>Bacteria</taxon>
        <taxon>Bacillati</taxon>
        <taxon>Bacillota</taxon>
        <taxon>Bacilli</taxon>
        <taxon>Bacillales</taxon>
        <taxon>Alicyclobacillaceae</taxon>
        <taxon>Alicyclobacillus</taxon>
    </lineage>
</organism>
<dbReference type="NCBIfam" id="NF002537">
    <property type="entry name" value="PRK02090.1"/>
    <property type="match status" value="1"/>
</dbReference>
<evidence type="ECO:0000313" key="7">
    <source>
        <dbReference type="Proteomes" id="UP001164803"/>
    </source>
</evidence>
<comment type="pathway">
    <text evidence="3 4">Sulfur metabolism; hydrogen sulfide biosynthesis; sulfite from sulfate.</text>
</comment>
<dbReference type="SUPFAM" id="SSF52402">
    <property type="entry name" value="Adenine nucleotide alpha hydrolases-like"/>
    <property type="match status" value="1"/>
</dbReference>
<dbReference type="HAMAP" id="MF_00063">
    <property type="entry name" value="CysH"/>
    <property type="match status" value="1"/>
</dbReference>
<dbReference type="CDD" id="cd23945">
    <property type="entry name" value="PAPS_reductase"/>
    <property type="match status" value="1"/>
</dbReference>
<dbReference type="RefSeq" id="WP_268043988.1">
    <property type="nucleotide sequence ID" value="NZ_CP104064.1"/>
</dbReference>
<feature type="binding site" evidence="4">
    <location>
        <position position="115"/>
    </location>
    <ligand>
        <name>[4Fe-4S] cluster</name>
        <dbReference type="ChEBI" id="CHEBI:49883"/>
    </ligand>
</feature>